<dbReference type="Pfam" id="PF19573">
    <property type="entry name" value="DUF6089"/>
    <property type="match status" value="1"/>
</dbReference>
<dbReference type="EMBL" id="JBHTBN010000005">
    <property type="protein sequence ID" value="MFC7357995.1"/>
    <property type="molecule type" value="Genomic_DNA"/>
</dbReference>
<dbReference type="Proteomes" id="UP001596415">
    <property type="component" value="Unassembled WGS sequence"/>
</dbReference>
<evidence type="ECO:0000259" key="1">
    <source>
        <dbReference type="Pfam" id="PF19573"/>
    </source>
</evidence>
<keyword evidence="3" id="KW-1185">Reference proteome</keyword>
<evidence type="ECO:0000313" key="2">
    <source>
        <dbReference type="EMBL" id="MFC7357995.1"/>
    </source>
</evidence>
<feature type="domain" description="DUF6089" evidence="1">
    <location>
        <begin position="5"/>
        <end position="229"/>
    </location>
</feature>
<proteinExistence type="predicted"/>
<sequence length="230" mass="25739">MRYLAVVIVVLTATFSSYSQTYEFGGFIGGANYVGDVGRTNYIAPKTPAFGAIFKWNRSLRHAFRGSITFARIEGDDIDSEETRRKERGYSFSNNILEASLGIELTFWDYKVHSGKPVSAPYLYTGITYFTYDALFKDANDAIEKYDTAGSFAIPMVVGFKATPFNGIAIGMEIGARYTFTDDLDGSFPVKGLKNDETLRFGNINSDDWYVFTGVTIAFTFGRRPCYCNF</sequence>
<protein>
    <submittedName>
        <fullName evidence="2">DUF6089 family protein</fullName>
    </submittedName>
</protein>
<accession>A0ABW2MVW4</accession>
<gene>
    <name evidence="2" type="ORF">ACFQO1_09870</name>
</gene>
<organism evidence="2 3">
    <name type="scientific">Jejudonia soesokkakensis</name>
    <dbReference type="NCBI Taxonomy" id="1323432"/>
    <lineage>
        <taxon>Bacteria</taxon>
        <taxon>Pseudomonadati</taxon>
        <taxon>Bacteroidota</taxon>
        <taxon>Flavobacteriia</taxon>
        <taxon>Flavobacteriales</taxon>
        <taxon>Flavobacteriaceae</taxon>
        <taxon>Jejudonia</taxon>
    </lineage>
</organism>
<dbReference type="RefSeq" id="WP_380217876.1">
    <property type="nucleotide sequence ID" value="NZ_JBHTBN010000005.1"/>
</dbReference>
<evidence type="ECO:0000313" key="3">
    <source>
        <dbReference type="Proteomes" id="UP001596415"/>
    </source>
</evidence>
<name>A0ABW2MVW4_9FLAO</name>
<comment type="caution">
    <text evidence="2">The sequence shown here is derived from an EMBL/GenBank/DDBJ whole genome shotgun (WGS) entry which is preliminary data.</text>
</comment>
<reference evidence="3" key="1">
    <citation type="journal article" date="2019" name="Int. J. Syst. Evol. Microbiol.">
        <title>The Global Catalogue of Microorganisms (GCM) 10K type strain sequencing project: providing services to taxonomists for standard genome sequencing and annotation.</title>
        <authorList>
            <consortium name="The Broad Institute Genomics Platform"/>
            <consortium name="The Broad Institute Genome Sequencing Center for Infectious Disease"/>
            <person name="Wu L."/>
            <person name="Ma J."/>
        </authorList>
    </citation>
    <scope>NUCLEOTIDE SEQUENCE [LARGE SCALE GENOMIC DNA]</scope>
    <source>
        <strain evidence="3">CGMCC 1.16306</strain>
    </source>
</reference>
<dbReference type="InterPro" id="IPR045743">
    <property type="entry name" value="DUF6089"/>
</dbReference>